<proteinExistence type="predicted"/>
<evidence type="ECO:0000313" key="4">
    <source>
        <dbReference type="EMBL" id="KAG0250497.1"/>
    </source>
</evidence>
<keyword evidence="4" id="KW-0418">Kinase</keyword>
<reference evidence="4" key="1">
    <citation type="journal article" date="2020" name="Fungal Divers.">
        <title>Resolving the Mortierellaceae phylogeny through synthesis of multi-gene phylogenetics and phylogenomics.</title>
        <authorList>
            <person name="Vandepol N."/>
            <person name="Liber J."/>
            <person name="Desiro A."/>
            <person name="Na H."/>
            <person name="Kennedy M."/>
            <person name="Barry K."/>
            <person name="Grigoriev I.V."/>
            <person name="Miller A.N."/>
            <person name="O'Donnell K."/>
            <person name="Stajich J.E."/>
            <person name="Bonito G."/>
        </authorList>
    </citation>
    <scope>NUCLEOTIDE SEQUENCE</scope>
    <source>
        <strain evidence="4">KOD948</strain>
    </source>
</reference>
<gene>
    <name evidence="4" type="primary">NIK1_3</name>
    <name evidence="4" type="ORF">BG011_008285</name>
</gene>
<feature type="domain" description="Signal transduction histidine kinase dimerisation/phosphoacceptor" evidence="3">
    <location>
        <begin position="72"/>
        <end position="131"/>
    </location>
</feature>
<dbReference type="Gene3D" id="1.10.287.130">
    <property type="match status" value="1"/>
</dbReference>
<dbReference type="AlphaFoldDB" id="A0A9P6PPX0"/>
<keyword evidence="4" id="KW-0808">Transferase</keyword>
<dbReference type="PANTHER" id="PTHR45339">
    <property type="entry name" value="HYBRID SIGNAL TRANSDUCTION HISTIDINE KINASE J"/>
    <property type="match status" value="1"/>
</dbReference>
<keyword evidence="2" id="KW-0902">Two-component regulatory system</keyword>
<organism evidence="4 5">
    <name type="scientific">Mortierella polycephala</name>
    <dbReference type="NCBI Taxonomy" id="41804"/>
    <lineage>
        <taxon>Eukaryota</taxon>
        <taxon>Fungi</taxon>
        <taxon>Fungi incertae sedis</taxon>
        <taxon>Mucoromycota</taxon>
        <taxon>Mortierellomycotina</taxon>
        <taxon>Mortierellomycetes</taxon>
        <taxon>Mortierellales</taxon>
        <taxon>Mortierellaceae</taxon>
        <taxon>Mortierella</taxon>
    </lineage>
</organism>
<comment type="caution">
    <text evidence="4">The sequence shown here is derived from an EMBL/GenBank/DDBJ whole genome shotgun (WGS) entry which is preliminary data.</text>
</comment>
<dbReference type="InterPro" id="IPR036097">
    <property type="entry name" value="HisK_dim/P_sf"/>
</dbReference>
<dbReference type="GO" id="GO:0000155">
    <property type="term" value="F:phosphorelay sensor kinase activity"/>
    <property type="evidence" value="ECO:0007669"/>
    <property type="project" value="InterPro"/>
</dbReference>
<keyword evidence="5" id="KW-1185">Reference proteome</keyword>
<sequence length="134" mass="14612">MAANLTTQVRDIDSLSTAVANADYTESITVEAAGEIDSLKAKAKVNQTVYSLRESIQKNIAAREAAELSARSKTELLVNMSHELRGPMNDIIGMTHQTLETELTPQQRENLMIVSNTAHSLLKTIDGLQSDLSN</sequence>
<evidence type="ECO:0000256" key="2">
    <source>
        <dbReference type="ARBA" id="ARBA00023012"/>
    </source>
</evidence>
<evidence type="ECO:0000313" key="5">
    <source>
        <dbReference type="Proteomes" id="UP000726737"/>
    </source>
</evidence>
<dbReference type="GO" id="GO:0071474">
    <property type="term" value="P:cellular hyperosmotic response"/>
    <property type="evidence" value="ECO:0007669"/>
    <property type="project" value="TreeGrafter"/>
</dbReference>
<dbReference type="SMART" id="SM00388">
    <property type="entry name" value="HisKA"/>
    <property type="match status" value="1"/>
</dbReference>
<dbReference type="SUPFAM" id="SSF47384">
    <property type="entry name" value="Homodimeric domain of signal transducing histidine kinase"/>
    <property type="match status" value="1"/>
</dbReference>
<name>A0A9P6PPX0_9FUNG</name>
<evidence type="ECO:0000259" key="3">
    <source>
        <dbReference type="SMART" id="SM00388"/>
    </source>
</evidence>
<dbReference type="Proteomes" id="UP000726737">
    <property type="component" value="Unassembled WGS sequence"/>
</dbReference>
<evidence type="ECO:0000256" key="1">
    <source>
        <dbReference type="ARBA" id="ARBA00022553"/>
    </source>
</evidence>
<keyword evidence="1" id="KW-0597">Phosphoprotein</keyword>
<dbReference type="OrthoDB" id="10266508at2759"/>
<dbReference type="CDD" id="cd00082">
    <property type="entry name" value="HisKA"/>
    <property type="match status" value="1"/>
</dbReference>
<dbReference type="InterPro" id="IPR003661">
    <property type="entry name" value="HisK_dim/P_dom"/>
</dbReference>
<protein>
    <submittedName>
        <fullName evidence="4">Histidine kinase osmosensor</fullName>
    </submittedName>
</protein>
<accession>A0A9P6PPX0</accession>
<dbReference type="EMBL" id="JAAAJA010000679">
    <property type="protein sequence ID" value="KAG0250497.1"/>
    <property type="molecule type" value="Genomic_DNA"/>
</dbReference>
<dbReference type="PANTHER" id="PTHR45339:SF1">
    <property type="entry name" value="HYBRID SIGNAL TRANSDUCTION HISTIDINE KINASE J"/>
    <property type="match status" value="1"/>
</dbReference>
<dbReference type="Pfam" id="PF00512">
    <property type="entry name" value="HisKA"/>
    <property type="match status" value="1"/>
</dbReference>